<keyword evidence="3" id="KW-0804">Transcription</keyword>
<dbReference type="InterPro" id="IPR017930">
    <property type="entry name" value="Myb_dom"/>
</dbReference>
<dbReference type="GO" id="GO:0005634">
    <property type="term" value="C:nucleus"/>
    <property type="evidence" value="ECO:0007669"/>
    <property type="project" value="UniProtKB-SubCell"/>
</dbReference>
<keyword evidence="2" id="KW-0805">Transcription regulation</keyword>
<feature type="region of interest" description="Disordered" evidence="5">
    <location>
        <begin position="462"/>
        <end position="484"/>
    </location>
</feature>
<feature type="domain" description="HTH myb-type" evidence="6">
    <location>
        <begin position="158"/>
        <end position="218"/>
    </location>
</feature>
<proteinExistence type="predicted"/>
<dbReference type="SUPFAM" id="SSF46689">
    <property type="entry name" value="Homeodomain-like"/>
    <property type="match status" value="1"/>
</dbReference>
<feature type="compositionally biased region" description="Polar residues" evidence="5">
    <location>
        <begin position="117"/>
        <end position="127"/>
    </location>
</feature>
<dbReference type="InterPro" id="IPR009057">
    <property type="entry name" value="Homeodomain-like_sf"/>
</dbReference>
<comment type="subcellular location">
    <subcellularLocation>
        <location evidence="1">Nucleus</location>
    </subcellularLocation>
</comment>
<dbReference type="PANTHER" id="PTHR31314">
    <property type="entry name" value="MYB FAMILY TRANSCRIPTION FACTOR PHL7-LIKE"/>
    <property type="match status" value="1"/>
</dbReference>
<evidence type="ECO:0000313" key="7">
    <source>
        <dbReference type="EMBL" id="BBG99354.1"/>
    </source>
</evidence>
<dbReference type="FunFam" id="1.10.10.60:FF:000002">
    <property type="entry name" value="Myb family transcription factor"/>
    <property type="match status" value="1"/>
</dbReference>
<evidence type="ECO:0000256" key="3">
    <source>
        <dbReference type="ARBA" id="ARBA00023163"/>
    </source>
</evidence>
<dbReference type="InterPro" id="IPR006447">
    <property type="entry name" value="Myb_dom_plants"/>
</dbReference>
<feature type="region of interest" description="Disordered" evidence="5">
    <location>
        <begin position="111"/>
        <end position="137"/>
    </location>
</feature>
<dbReference type="EMBL" id="AP019299">
    <property type="protein sequence ID" value="BBG99354.1"/>
    <property type="molecule type" value="Genomic_DNA"/>
</dbReference>
<accession>A0A4Y1R5M8</accession>
<dbReference type="GO" id="GO:0003700">
    <property type="term" value="F:DNA-binding transcription factor activity"/>
    <property type="evidence" value="ECO:0007669"/>
    <property type="project" value="InterPro"/>
</dbReference>
<dbReference type="NCBIfam" id="TIGR01557">
    <property type="entry name" value="myb_SHAQKYF"/>
    <property type="match status" value="1"/>
</dbReference>
<evidence type="ECO:0000256" key="2">
    <source>
        <dbReference type="ARBA" id="ARBA00023015"/>
    </source>
</evidence>
<reference evidence="7" key="1">
    <citation type="journal article" date="2019" name="Science">
        <title>Mutation of a bHLH transcription factor allowed almond domestication.</title>
        <authorList>
            <person name="Sanchez-Perez R."/>
            <person name="Pavan S."/>
            <person name="Mazzeo R."/>
            <person name="Moldovan C."/>
            <person name="Aiese Cigliano R."/>
            <person name="Del Cueto J."/>
            <person name="Ricciardi F."/>
            <person name="Lotti C."/>
            <person name="Ricciardi L."/>
            <person name="Dicenta F."/>
            <person name="Lopez-Marques R.L."/>
            <person name="Lindberg Moller B."/>
        </authorList>
    </citation>
    <scope>NUCLEOTIDE SEQUENCE</scope>
</reference>
<dbReference type="GO" id="GO:0003677">
    <property type="term" value="F:DNA binding"/>
    <property type="evidence" value="ECO:0007669"/>
    <property type="project" value="InterPro"/>
</dbReference>
<dbReference type="Gene3D" id="1.10.10.60">
    <property type="entry name" value="Homeodomain-like"/>
    <property type="match status" value="1"/>
</dbReference>
<dbReference type="Pfam" id="PF00249">
    <property type="entry name" value="Myb_DNA-binding"/>
    <property type="match status" value="1"/>
</dbReference>
<evidence type="ECO:0000259" key="6">
    <source>
        <dbReference type="PROSITE" id="PS51294"/>
    </source>
</evidence>
<dbReference type="AlphaFoldDB" id="A0A4Y1R5M8"/>
<dbReference type="InterPro" id="IPR046955">
    <property type="entry name" value="PHR1-like"/>
</dbReference>
<evidence type="ECO:0000256" key="5">
    <source>
        <dbReference type="SAM" id="MobiDB-lite"/>
    </source>
</evidence>
<dbReference type="InterPro" id="IPR001005">
    <property type="entry name" value="SANT/Myb"/>
</dbReference>
<organism evidence="7">
    <name type="scientific">Prunus dulcis</name>
    <name type="common">Almond</name>
    <name type="synonym">Amygdalus dulcis</name>
    <dbReference type="NCBI Taxonomy" id="3755"/>
    <lineage>
        <taxon>Eukaryota</taxon>
        <taxon>Viridiplantae</taxon>
        <taxon>Streptophyta</taxon>
        <taxon>Embryophyta</taxon>
        <taxon>Tracheophyta</taxon>
        <taxon>Spermatophyta</taxon>
        <taxon>Magnoliopsida</taxon>
        <taxon>eudicotyledons</taxon>
        <taxon>Gunneridae</taxon>
        <taxon>Pentapetalae</taxon>
        <taxon>rosids</taxon>
        <taxon>fabids</taxon>
        <taxon>Rosales</taxon>
        <taxon>Rosaceae</taxon>
        <taxon>Amygdaloideae</taxon>
        <taxon>Amygdaleae</taxon>
        <taxon>Prunus</taxon>
    </lineage>
</organism>
<evidence type="ECO:0000256" key="1">
    <source>
        <dbReference type="ARBA" id="ARBA00004123"/>
    </source>
</evidence>
<name>A0A4Y1R5M8_PRUDU</name>
<evidence type="ECO:0000256" key="4">
    <source>
        <dbReference type="ARBA" id="ARBA00023242"/>
    </source>
</evidence>
<feature type="compositionally biased region" description="Polar residues" evidence="5">
    <location>
        <begin position="463"/>
        <end position="484"/>
    </location>
</feature>
<keyword evidence="4" id="KW-0539">Nucleus</keyword>
<gene>
    <name evidence="7" type="ORF">Prudu_009015</name>
</gene>
<protein>
    <submittedName>
        <fullName evidence="7">Myb-like HTH transcriptional regulator family protein</fullName>
    </submittedName>
</protein>
<dbReference type="PANTHER" id="PTHR31314:SF174">
    <property type="entry name" value="OS02G0241200 PROTEIN"/>
    <property type="match status" value="1"/>
</dbReference>
<sequence length="484" mass="55049">MNLFIARFWIKYSSFEVKLDKLYLAIGSNLVESLVNFHHDDIRIMERRNGGMLSGGPKEIYRRDMAPERIEISDEDDQSSDASYEIQAKNDCLRSSQKCLFFDLNEEASIGDDDQDVSSSNEGTQAVGSRISPEGNLSCNNTSVEGKERTIAVRQYVRSKMPRLRWTPDLHLAFIHAVERLGGQERATPKLVLQLMNVRGLSIAHVKSHLQMYRSKKLDESGQVISQSSRGVQVKDHILEAYRKFNPYGHLRHVDDNGSHFCSPPVLKQQPYDDFNANSSRSISLWRENSGIDNHGSNIRSSHIFHVREAITRDGPFRPSRFLEEKRWPPCELIGNHMKGRRHLLNFTWGDINNVPQPNNLVWSAKASTINQHQPNTCSPKFISSSYETLSQLEVQKLQCINGEMFQPKVGPSMKTMRQKTWVPALQLSLNHDFSNGSVVNDSQESRKDFESMLSLSLSSSLARQQEQSATPTSRIRLSVSRTS</sequence>
<dbReference type="PROSITE" id="PS51294">
    <property type="entry name" value="HTH_MYB"/>
    <property type="match status" value="1"/>
</dbReference>